<reference evidence="1 2" key="1">
    <citation type="journal article" date="2019" name="Int. J. Syst. Evol. Microbiol.">
        <title>The Global Catalogue of Microorganisms (GCM) 10K type strain sequencing project: providing services to taxonomists for standard genome sequencing and annotation.</title>
        <authorList>
            <consortium name="The Broad Institute Genomics Platform"/>
            <consortium name="The Broad Institute Genome Sequencing Center for Infectious Disease"/>
            <person name="Wu L."/>
            <person name="Ma J."/>
        </authorList>
    </citation>
    <scope>NUCLEOTIDE SEQUENCE [LARGE SCALE GENOMIC DNA]</scope>
    <source>
        <strain evidence="1 2">JCM 16114</strain>
    </source>
</reference>
<sequence>MPPHPDEAFAQGWQDASRLRGDVLAGRALPEFSAGNVRLYPDEVLHGNAPLAHEVWCAMDVTYQRTGVSLGPPVAMAVGLAASLIGNSVRRSRAERQAMHQWRWLGWAPTLVTNYRVLAHLDSRWYSWSLDSIMELWPSPGSYSFAILLDGENPLRVSGPWAPWHCVVLAYLLYGPDYLAGHAEFQAMGPSAQVRQERERST</sequence>
<accession>A0ABN3CBP2</accession>
<keyword evidence="2" id="KW-1185">Reference proteome</keyword>
<name>A0ABN3CBP2_9ACTN</name>
<dbReference type="Proteomes" id="UP001499843">
    <property type="component" value="Unassembled WGS sequence"/>
</dbReference>
<organism evidence="1 2">
    <name type="scientific">Nonomuraea monospora</name>
    <dbReference type="NCBI Taxonomy" id="568818"/>
    <lineage>
        <taxon>Bacteria</taxon>
        <taxon>Bacillati</taxon>
        <taxon>Actinomycetota</taxon>
        <taxon>Actinomycetes</taxon>
        <taxon>Streptosporangiales</taxon>
        <taxon>Streptosporangiaceae</taxon>
        <taxon>Nonomuraea</taxon>
    </lineage>
</organism>
<comment type="caution">
    <text evidence="1">The sequence shown here is derived from an EMBL/GenBank/DDBJ whole genome shotgun (WGS) entry which is preliminary data.</text>
</comment>
<evidence type="ECO:0000313" key="1">
    <source>
        <dbReference type="EMBL" id="GAA2206783.1"/>
    </source>
</evidence>
<protein>
    <submittedName>
        <fullName evidence="1">Uncharacterized protein</fullName>
    </submittedName>
</protein>
<dbReference type="EMBL" id="BAAAQX010000004">
    <property type="protein sequence ID" value="GAA2206783.1"/>
    <property type="molecule type" value="Genomic_DNA"/>
</dbReference>
<evidence type="ECO:0000313" key="2">
    <source>
        <dbReference type="Proteomes" id="UP001499843"/>
    </source>
</evidence>
<gene>
    <name evidence="1" type="ORF">GCM10009850_022410</name>
</gene>
<proteinExistence type="predicted"/>